<organism evidence="1">
    <name type="scientific">candidate division WOR-3 bacterium</name>
    <dbReference type="NCBI Taxonomy" id="2052148"/>
    <lineage>
        <taxon>Bacteria</taxon>
        <taxon>Bacteria division WOR-3</taxon>
    </lineage>
</organism>
<protein>
    <submittedName>
        <fullName evidence="1">T9SS type A sorting domain-containing protein</fullName>
    </submittedName>
</protein>
<reference evidence="1" key="1">
    <citation type="journal article" date="2020" name="mSystems">
        <title>Genome- and Community-Level Interaction Insights into Carbon Utilization and Element Cycling Functions of Hydrothermarchaeota in Hydrothermal Sediment.</title>
        <authorList>
            <person name="Zhou Z."/>
            <person name="Liu Y."/>
            <person name="Xu W."/>
            <person name="Pan J."/>
            <person name="Luo Z.H."/>
            <person name="Li M."/>
        </authorList>
    </citation>
    <scope>NUCLEOTIDE SEQUENCE [LARGE SCALE GENOMIC DNA]</scope>
    <source>
        <strain evidence="1">SpSt-655</strain>
    </source>
</reference>
<dbReference type="NCBIfam" id="NF045524">
    <property type="entry name" value="MXAN_6640_HExxH"/>
    <property type="match status" value="1"/>
</dbReference>
<name>A0A7V4CHX0_UNCW3</name>
<proteinExistence type="predicted"/>
<sequence>MKKLFIFLFLFSLYGVIAKEIDKPTGDWCYTIPALLEFQKEKKLQRPNLSGPVEYIERERFRVHYTRSGVDAVSQVYAESVASYISYSWAKQIDTLNWPPPPPDYGLGGDDRFDVYIHAMPQGIGGYCAPEYNYPNPYPNGATSYIAIGNDLSIGGFLKIVCAHEFNHALQFRFSSREDNFWYENTSTWMEDVCFEEVNSYLSYLSTSPGPLTTPYYPINTFIQGGLFQYAGGIWAMFLEDRYERDCLRKIWERQGQIAGNNTLEAFDYVLRNFYNSSLNDALKEYGIWRYFTGSRADTIRFFKEGNLWPSVSIMRTHNSYPVSGNSVSYEPVVPGGCDYIQFVNGGGKLFISFDGDDGFNWKAIVIGYQREEPQIYEINLNNQAQGQDSFDWRLENNFTLIPIVAHWEYGIGYQLNFNYQANIRILHDVGVERISGFPSISDSNSIIYPNALIKNYGQFQENFQVKLTCGDFYTDIKTITLNPNDTQTIYFNPCTLKGRNYQYYKCTTLLANDERPTNNFKEGRIFIRVRDVGVVRIIEPSGYIGQGSYIQPKARIKNFGNLREEFDVIFTINNWQTQKRVAISANNEIDIIFDSLWYASDTGQYVAKCSTRLDNDINPSNDKREEIFYVTLPAVEEKDYFVISRKKSDLFINNLIKENKNIEIYDINGRNVDNKRIKKGIYYLLIKEKNIYRKLIII</sequence>
<gene>
    <name evidence="1" type="ORF">ENU28_02865</name>
</gene>
<accession>A0A7V4CHX0</accession>
<comment type="caution">
    <text evidence="1">The sequence shown here is derived from an EMBL/GenBank/DDBJ whole genome shotgun (WGS) entry which is preliminary data.</text>
</comment>
<dbReference type="AlphaFoldDB" id="A0A7V4CHX0"/>
<dbReference type="EMBL" id="DTBX01000101">
    <property type="protein sequence ID" value="HGQ55390.1"/>
    <property type="molecule type" value="Genomic_DNA"/>
</dbReference>
<evidence type="ECO:0000313" key="1">
    <source>
        <dbReference type="EMBL" id="HGQ55390.1"/>
    </source>
</evidence>